<proteinExistence type="predicted"/>
<dbReference type="KEGG" id="neq:NEQ096"/>
<dbReference type="STRING" id="228908.NEQ096"/>
<dbReference type="InterPro" id="IPR016181">
    <property type="entry name" value="Acyl_CoA_acyltransferase"/>
</dbReference>
<dbReference type="Pfam" id="PF13718">
    <property type="entry name" value="GNAT_acetyltr_2"/>
    <property type="match status" value="2"/>
</dbReference>
<dbReference type="HOGENOM" id="CLU_1006909_0_0_2"/>
<protein>
    <submittedName>
        <fullName evidence="2">NEQ096</fullName>
    </submittedName>
</protein>
<dbReference type="Gene3D" id="3.40.630.30">
    <property type="match status" value="1"/>
</dbReference>
<reference evidence="2 3" key="1">
    <citation type="journal article" date="2003" name="Proc. Natl. Acad. Sci. U.S.A.">
        <title>The genome of Nanoarchaeum equitans: insights into early archaeal evolution and derived parasitism.</title>
        <authorList>
            <person name="Waters E."/>
            <person name="Hohn M.J."/>
            <person name="Ahel I."/>
            <person name="Graham D.E."/>
            <person name="Adams M.D."/>
            <person name="Barnstead M."/>
            <person name="Beeson K.Y."/>
            <person name="Bibbs L."/>
            <person name="Bolanos R."/>
            <person name="Keller M."/>
            <person name="Kretz K."/>
            <person name="Lin X."/>
            <person name="Mathur E."/>
            <person name="Ni J."/>
            <person name="Podar M."/>
            <person name="Richardson T."/>
            <person name="Sutton G.G."/>
            <person name="Simon M."/>
            <person name="Soll D."/>
            <person name="Stetter K.O."/>
            <person name="Short J.M."/>
            <person name="Noordewier M."/>
        </authorList>
    </citation>
    <scope>NUCLEOTIDE SEQUENCE [LARGE SCALE GENOMIC DNA]</scope>
    <source>
        <strain evidence="2 3">Kin4-M</strain>
    </source>
</reference>
<dbReference type="EnsemblBacteria" id="AAR38952">
    <property type="protein sequence ID" value="AAR38952"/>
    <property type="gene ID" value="NEQ096"/>
</dbReference>
<keyword evidence="3" id="KW-1185">Reference proteome</keyword>
<dbReference type="AlphaFoldDB" id="Q74MK3"/>
<dbReference type="GO" id="GO:0000049">
    <property type="term" value="F:tRNA binding"/>
    <property type="evidence" value="ECO:0007669"/>
    <property type="project" value="TreeGrafter"/>
</dbReference>
<dbReference type="GO" id="GO:1904812">
    <property type="term" value="P:rRNA acetylation involved in maturation of SSU-rRNA"/>
    <property type="evidence" value="ECO:0007669"/>
    <property type="project" value="TreeGrafter"/>
</dbReference>
<dbReference type="InterPro" id="IPR032672">
    <property type="entry name" value="TmcA/NAT10/Kre33"/>
</dbReference>
<dbReference type="CDD" id="cd04301">
    <property type="entry name" value="NAT_SF"/>
    <property type="match status" value="1"/>
</dbReference>
<dbReference type="Proteomes" id="UP000000578">
    <property type="component" value="Chromosome"/>
</dbReference>
<dbReference type="PANTHER" id="PTHR10925">
    <property type="entry name" value="N-ACETYLTRANSFERASE 10"/>
    <property type="match status" value="1"/>
</dbReference>
<dbReference type="EMBL" id="AE017199">
    <property type="protein sequence ID" value="AAR38952.1"/>
    <property type="molecule type" value="Genomic_DNA"/>
</dbReference>
<gene>
    <name evidence="2" type="ordered locus">NEQ096</name>
</gene>
<name>Q74MK3_NANEQ</name>
<dbReference type="GO" id="GO:1990883">
    <property type="term" value="F:18S rRNA cytidine N-acetyltransferase activity"/>
    <property type="evidence" value="ECO:0007669"/>
    <property type="project" value="TreeGrafter"/>
</dbReference>
<dbReference type="SUPFAM" id="SSF55729">
    <property type="entry name" value="Acyl-CoA N-acyltransferases (Nat)"/>
    <property type="match status" value="1"/>
</dbReference>
<dbReference type="BioCyc" id="NEQU228908:GJB6-105-MONOMER"/>
<evidence type="ECO:0000313" key="3">
    <source>
        <dbReference type="Proteomes" id="UP000000578"/>
    </source>
</evidence>
<feature type="domain" description="N-acetyltransferase" evidence="1">
    <location>
        <begin position="1"/>
        <end position="134"/>
    </location>
</feature>
<accession>Q74MK3</accession>
<dbReference type="PROSITE" id="PS51186">
    <property type="entry name" value="GNAT"/>
    <property type="match status" value="1"/>
</dbReference>
<dbReference type="InterPro" id="IPR000182">
    <property type="entry name" value="GNAT_dom"/>
</dbReference>
<evidence type="ECO:0000313" key="2">
    <source>
        <dbReference type="EMBL" id="AAR38952.1"/>
    </source>
</evidence>
<dbReference type="PANTHER" id="PTHR10925:SF5">
    <property type="entry name" value="RNA CYTIDINE ACETYLTRANSFERASE"/>
    <property type="match status" value="1"/>
</dbReference>
<evidence type="ECO:0000259" key="1">
    <source>
        <dbReference type="PROSITE" id="PS51186"/>
    </source>
</evidence>
<organism evidence="2 3">
    <name type="scientific">Nanoarchaeum equitans (strain Kin4-M)</name>
    <dbReference type="NCBI Taxonomy" id="228908"/>
    <lineage>
        <taxon>Archaea</taxon>
        <taxon>Nanobdellota</taxon>
        <taxon>Candidatus Nanoarchaeia</taxon>
        <taxon>Nanoarchaeales</taxon>
        <taxon>Nanoarchaeaceae</taxon>
        <taxon>Nanoarchaeum</taxon>
    </lineage>
</organism>
<sequence>MGKIISAIQIAYEGGIDLDTLKRMLKSYKPKGNVIPDVVTKHYRDLEFGQLKGVRIVRIATHPDFQGKGFGSIALKEMSQDLKNKGFHWIGTGFGATVKLLNFWLKNGFIPVHISPEKNPATGEYSVVVIKPLSKKTEEIIKRVNFEFKWKFLNSVTDVFFDIEPKLGVMLTYSPYKHSLEKHGIKIFTDVQLDRIKLYINGPMTYEAAADLVRLLAIKHFVERKIELPIEKEEKLFAKSLLAWSWKKMSEYYDKKPSKLRDEIRKICKELYRSYF</sequence>